<dbReference type="EMBL" id="FNOK01000048">
    <property type="protein sequence ID" value="SDZ13468.1"/>
    <property type="molecule type" value="Genomic_DNA"/>
</dbReference>
<evidence type="ECO:0000313" key="1">
    <source>
        <dbReference type="EMBL" id="SDZ13468.1"/>
    </source>
</evidence>
<dbReference type="Proteomes" id="UP000199529">
    <property type="component" value="Unassembled WGS sequence"/>
</dbReference>
<proteinExistence type="predicted"/>
<keyword evidence="2" id="KW-1185">Reference proteome</keyword>
<accession>A0A1H3QKB4</accession>
<evidence type="ECO:0000313" key="2">
    <source>
        <dbReference type="Proteomes" id="UP000199529"/>
    </source>
</evidence>
<dbReference type="STRING" id="418495.SAMN05216215_10489"/>
<name>A0A1H3QKB4_9PSEU</name>
<dbReference type="AlphaFoldDB" id="A0A1H3QKB4"/>
<gene>
    <name evidence="1" type="ORF">SAMN05216215_10489</name>
</gene>
<organism evidence="1 2">
    <name type="scientific">Saccharopolyspora shandongensis</name>
    <dbReference type="NCBI Taxonomy" id="418495"/>
    <lineage>
        <taxon>Bacteria</taxon>
        <taxon>Bacillati</taxon>
        <taxon>Actinomycetota</taxon>
        <taxon>Actinomycetes</taxon>
        <taxon>Pseudonocardiales</taxon>
        <taxon>Pseudonocardiaceae</taxon>
        <taxon>Saccharopolyspora</taxon>
    </lineage>
</organism>
<reference evidence="2" key="1">
    <citation type="submission" date="2016-10" db="EMBL/GenBank/DDBJ databases">
        <authorList>
            <person name="Varghese N."/>
            <person name="Submissions S."/>
        </authorList>
    </citation>
    <scope>NUCLEOTIDE SEQUENCE [LARGE SCALE GENOMIC DNA]</scope>
    <source>
        <strain evidence="2">CGMCC 4.3530</strain>
    </source>
</reference>
<sequence>MVLAPIPDSAARVAALVGGDLSTVNAIVPQDAEALRDTRDSP</sequence>
<protein>
    <submittedName>
        <fullName evidence="1">Uncharacterized protein</fullName>
    </submittedName>
</protein>